<accession>A0A9X3B6M0</accession>
<dbReference type="GO" id="GO:0046872">
    <property type="term" value="F:metal ion binding"/>
    <property type="evidence" value="ECO:0007669"/>
    <property type="project" value="UniProtKB-KW"/>
</dbReference>
<dbReference type="InterPro" id="IPR036005">
    <property type="entry name" value="Creatinase/aminopeptidase-like"/>
</dbReference>
<dbReference type="InterPro" id="IPR032416">
    <property type="entry name" value="Peptidase_M24_C"/>
</dbReference>
<dbReference type="Pfam" id="PF00557">
    <property type="entry name" value="Peptidase_M24"/>
    <property type="match status" value="1"/>
</dbReference>
<proteinExistence type="inferred from homology"/>
<dbReference type="GO" id="GO:0070006">
    <property type="term" value="F:metalloaminopeptidase activity"/>
    <property type="evidence" value="ECO:0007669"/>
    <property type="project" value="InterPro"/>
</dbReference>
<evidence type="ECO:0000256" key="2">
    <source>
        <dbReference type="ARBA" id="ARBA00022723"/>
    </source>
</evidence>
<protein>
    <submittedName>
        <fullName evidence="7">Aminopeptidase P family protein</fullName>
    </submittedName>
</protein>
<dbReference type="InterPro" id="IPR029149">
    <property type="entry name" value="Creatin/AminoP/Spt16_N"/>
</dbReference>
<dbReference type="InterPro" id="IPR000587">
    <property type="entry name" value="Creatinase_N"/>
</dbReference>
<dbReference type="InterPro" id="IPR000994">
    <property type="entry name" value="Pept_M24"/>
</dbReference>
<organism evidence="7 8">
    <name type="scientific">Chelativorans petroleitrophicus</name>
    <dbReference type="NCBI Taxonomy" id="2975484"/>
    <lineage>
        <taxon>Bacteria</taxon>
        <taxon>Pseudomonadati</taxon>
        <taxon>Pseudomonadota</taxon>
        <taxon>Alphaproteobacteria</taxon>
        <taxon>Hyphomicrobiales</taxon>
        <taxon>Phyllobacteriaceae</taxon>
        <taxon>Chelativorans</taxon>
    </lineage>
</organism>
<feature type="domain" description="Peptidase M24" evidence="4">
    <location>
        <begin position="321"/>
        <end position="537"/>
    </location>
</feature>
<evidence type="ECO:0000256" key="3">
    <source>
        <dbReference type="ARBA" id="ARBA00022801"/>
    </source>
</evidence>
<gene>
    <name evidence="7" type="ORF">NYR54_10085</name>
</gene>
<reference evidence="7" key="1">
    <citation type="submission" date="2022-08" db="EMBL/GenBank/DDBJ databases">
        <title>Chelativorans sichuanense sp. nov., a paraffin oil-degrading bacterium isolated from a mixture of oil-based drill cuttings and paddy soil.</title>
        <authorList>
            <person name="Yu J."/>
            <person name="Liu H."/>
            <person name="Chen Q."/>
        </authorList>
    </citation>
    <scope>NUCLEOTIDE SEQUENCE</scope>
    <source>
        <strain evidence="7">SCAU 2101</strain>
    </source>
</reference>
<dbReference type="RefSeq" id="WP_261515515.1">
    <property type="nucleotide sequence ID" value="NZ_JAODNV010000010.1"/>
</dbReference>
<name>A0A9X3B6M0_9HYPH</name>
<feature type="domain" description="Creatinase N-terminal" evidence="5">
    <location>
        <begin position="17"/>
        <end position="148"/>
    </location>
</feature>
<dbReference type="Gene3D" id="3.40.350.10">
    <property type="entry name" value="Creatinase/prolidase N-terminal domain"/>
    <property type="match status" value="2"/>
</dbReference>
<evidence type="ECO:0000259" key="6">
    <source>
        <dbReference type="Pfam" id="PF16188"/>
    </source>
</evidence>
<dbReference type="Gene3D" id="3.90.230.10">
    <property type="entry name" value="Creatinase/methionine aminopeptidase superfamily"/>
    <property type="match status" value="1"/>
</dbReference>
<keyword evidence="7" id="KW-0645">Protease</keyword>
<dbReference type="Proteomes" id="UP001149009">
    <property type="component" value="Unassembled WGS sequence"/>
</dbReference>
<dbReference type="GO" id="GO:0005737">
    <property type="term" value="C:cytoplasm"/>
    <property type="evidence" value="ECO:0007669"/>
    <property type="project" value="UniProtKB-ARBA"/>
</dbReference>
<sequence>MFQSFETTADPAQARPRLERLRLLMEESGLDGVLVPRADEHQGEYVPACAERLAWLTGFTGSAGVALILRSKAILFVDGRYTLQAREQTDPGLFEIESLVDNPPRDWMKANLSQGAQIGFDPWLHTVGEIRALRKALKKPGAEAVALDRNLVDAIWDDRPAPPAEPVRVHPLSLAGEPAEAKLAKLSEKLAAEGIDHTVLTDPASLAWTFNIRGNDVPHTPLALGFAIISAEGRPRLFMDSWKISGEAETHLRALADIHAPGDLLPELSSAARDAKIGLDPSLAAERLRLAVEEAGGTVVDFSDPAAVPRAMKNETELKGARAAHVRDGAALARFLAWLDRQRPDTLDEITVVTRLEEFRRRTGEELQMPMRDISFDTICGAGPNGAIVHYRVTQRTNRKLAPGELLLVDSGAQFDDGTTDVTRTVALGEPTEEMRTRFTLVLKGMIAISTLRFPAGTRGMDIDALARVALWKNGLNYNHGTGHGVGSYLSVHEGPQRIAKTGKEELRTGMILSNEPGYYRQGHYGIRIENLVAVTAPEPVPGGEVDMHAFETLTLAPIDRRLIDPALLSPEEREWLNAYHRRVFEEISPLVEDDVAAWLREVTAPL</sequence>
<dbReference type="InterPro" id="IPR033740">
    <property type="entry name" value="Pept_M24B"/>
</dbReference>
<dbReference type="PANTHER" id="PTHR43763">
    <property type="entry name" value="XAA-PRO AMINOPEPTIDASE 1"/>
    <property type="match status" value="1"/>
</dbReference>
<evidence type="ECO:0000313" key="7">
    <source>
        <dbReference type="EMBL" id="MCT8990637.1"/>
    </source>
</evidence>
<dbReference type="InterPro" id="IPR050422">
    <property type="entry name" value="X-Pro_aminopeptidase_P"/>
</dbReference>
<dbReference type="FunFam" id="3.90.230.10:FF:000009">
    <property type="entry name" value="xaa-Pro aminopeptidase 2"/>
    <property type="match status" value="1"/>
</dbReference>
<dbReference type="EMBL" id="JAODNV010000010">
    <property type="protein sequence ID" value="MCT8990637.1"/>
    <property type="molecule type" value="Genomic_DNA"/>
</dbReference>
<evidence type="ECO:0000256" key="1">
    <source>
        <dbReference type="ARBA" id="ARBA00008766"/>
    </source>
</evidence>
<dbReference type="Pfam" id="PF16189">
    <property type="entry name" value="Creatinase_N_2"/>
    <property type="match status" value="1"/>
</dbReference>
<dbReference type="SUPFAM" id="SSF53092">
    <property type="entry name" value="Creatinase/prolidase N-terminal domain"/>
    <property type="match status" value="2"/>
</dbReference>
<dbReference type="SUPFAM" id="SSF55920">
    <property type="entry name" value="Creatinase/aminopeptidase"/>
    <property type="match status" value="1"/>
</dbReference>
<comment type="caution">
    <text evidence="7">The sequence shown here is derived from an EMBL/GenBank/DDBJ whole genome shotgun (WGS) entry which is preliminary data.</text>
</comment>
<keyword evidence="3" id="KW-0378">Hydrolase</keyword>
<dbReference type="AlphaFoldDB" id="A0A9X3B6M0"/>
<evidence type="ECO:0000259" key="4">
    <source>
        <dbReference type="Pfam" id="PF00557"/>
    </source>
</evidence>
<comment type="similarity">
    <text evidence="1">Belongs to the peptidase M24B family.</text>
</comment>
<dbReference type="CDD" id="cd01085">
    <property type="entry name" value="APP"/>
    <property type="match status" value="1"/>
</dbReference>
<evidence type="ECO:0000313" key="8">
    <source>
        <dbReference type="Proteomes" id="UP001149009"/>
    </source>
</evidence>
<evidence type="ECO:0000259" key="5">
    <source>
        <dbReference type="Pfam" id="PF01321"/>
    </source>
</evidence>
<dbReference type="Pfam" id="PF01321">
    <property type="entry name" value="Creatinase_N"/>
    <property type="match status" value="1"/>
</dbReference>
<keyword evidence="8" id="KW-1185">Reference proteome</keyword>
<dbReference type="PANTHER" id="PTHR43763:SF6">
    <property type="entry name" value="XAA-PRO AMINOPEPTIDASE 1"/>
    <property type="match status" value="1"/>
</dbReference>
<keyword evidence="2" id="KW-0479">Metal-binding</keyword>
<keyword evidence="7" id="KW-0031">Aminopeptidase</keyword>
<feature type="domain" description="Peptidase M24 C-terminal" evidence="6">
    <location>
        <begin position="548"/>
        <end position="607"/>
    </location>
</feature>
<dbReference type="Pfam" id="PF16188">
    <property type="entry name" value="Peptidase_M24_C"/>
    <property type="match status" value="1"/>
</dbReference>